<dbReference type="AlphaFoldDB" id="A0A508YYD9"/>
<sequence>MGKILSVAKMVFKKRSLSPTYYWMILAPIVVAIIGICFAKSCSIKVQVNDLLLLLLQIII</sequence>
<evidence type="ECO:0000313" key="2">
    <source>
        <dbReference type="EMBL" id="VTZ93617.1"/>
    </source>
</evidence>
<dbReference type="EMBL" id="CABFNH010000033">
    <property type="protein sequence ID" value="VTZ93617.1"/>
    <property type="molecule type" value="Genomic_DNA"/>
</dbReference>
<protein>
    <submittedName>
        <fullName evidence="2">Uncharacterized protein</fullName>
    </submittedName>
</protein>
<dbReference type="Proteomes" id="UP000365705">
    <property type="component" value="Unassembled WGS sequence"/>
</dbReference>
<evidence type="ECO:0000256" key="1">
    <source>
        <dbReference type="SAM" id="Phobius"/>
    </source>
</evidence>
<name>A0A508YYD9_LIMMU</name>
<organism evidence="2 3">
    <name type="scientific">Limosilactobacillus mucosae</name>
    <name type="common">Lactobacillus mucosae</name>
    <dbReference type="NCBI Taxonomy" id="97478"/>
    <lineage>
        <taxon>Bacteria</taxon>
        <taxon>Bacillati</taxon>
        <taxon>Bacillota</taxon>
        <taxon>Bacilli</taxon>
        <taxon>Lactobacillales</taxon>
        <taxon>Lactobacillaceae</taxon>
        <taxon>Limosilactobacillus</taxon>
    </lineage>
</organism>
<reference evidence="2 3" key="1">
    <citation type="submission" date="2019-06" db="EMBL/GenBank/DDBJ databases">
        <authorList>
            <person name="Rodrigo-Torres L."/>
            <person name="Arahal R. D."/>
            <person name="Lucena T."/>
        </authorList>
    </citation>
    <scope>NUCLEOTIDE SEQUENCE [LARGE SCALE GENOMIC DNA]</scope>
    <source>
        <strain evidence="2 3">INIA P508</strain>
    </source>
</reference>
<keyword evidence="1" id="KW-1133">Transmembrane helix</keyword>
<accession>A0A508YYD9</accession>
<feature type="transmembrane region" description="Helical" evidence="1">
    <location>
        <begin position="20"/>
        <end position="39"/>
    </location>
</feature>
<gene>
    <name evidence="2" type="ORF">LMUP508_01991</name>
</gene>
<keyword evidence="1" id="KW-0812">Transmembrane</keyword>
<proteinExistence type="predicted"/>
<keyword evidence="1" id="KW-0472">Membrane</keyword>
<evidence type="ECO:0000313" key="3">
    <source>
        <dbReference type="Proteomes" id="UP000365705"/>
    </source>
</evidence>